<evidence type="ECO:0000256" key="4">
    <source>
        <dbReference type="ARBA" id="ARBA00021008"/>
    </source>
</evidence>
<comment type="similarity">
    <text evidence="2">Belongs to the complex I subunit 2 family.</text>
</comment>
<keyword evidence="7" id="KW-0812">Transmembrane</keyword>
<dbReference type="GO" id="GO:0005743">
    <property type="term" value="C:mitochondrial inner membrane"/>
    <property type="evidence" value="ECO:0007669"/>
    <property type="project" value="UniProtKB-SubCell"/>
</dbReference>
<evidence type="ECO:0000256" key="15">
    <source>
        <dbReference type="ARBA" id="ARBA00023136"/>
    </source>
</evidence>
<proteinExistence type="inferred from homology"/>
<evidence type="ECO:0000256" key="8">
    <source>
        <dbReference type="ARBA" id="ARBA00022792"/>
    </source>
</evidence>
<dbReference type="GO" id="GO:0008137">
    <property type="term" value="F:NADH dehydrogenase (ubiquinone) activity"/>
    <property type="evidence" value="ECO:0007669"/>
    <property type="project" value="UniProtKB-EC"/>
</dbReference>
<evidence type="ECO:0000313" key="20">
    <source>
        <dbReference type="EMBL" id="ALR49231.1"/>
    </source>
</evidence>
<dbReference type="AlphaFoldDB" id="A0A0S3H844"/>
<evidence type="ECO:0000256" key="9">
    <source>
        <dbReference type="ARBA" id="ARBA00022967"/>
    </source>
</evidence>
<evidence type="ECO:0000256" key="3">
    <source>
        <dbReference type="ARBA" id="ARBA00012944"/>
    </source>
</evidence>
<keyword evidence="15" id="KW-0472">Membrane</keyword>
<evidence type="ECO:0000256" key="7">
    <source>
        <dbReference type="ARBA" id="ARBA00022692"/>
    </source>
</evidence>
<evidence type="ECO:0000256" key="16">
    <source>
        <dbReference type="ARBA" id="ARBA00031028"/>
    </source>
</evidence>
<dbReference type="EMBL" id="KT804702">
    <property type="protein sequence ID" value="ALR49231.1"/>
    <property type="molecule type" value="Genomic_DNA"/>
</dbReference>
<dbReference type="InterPro" id="IPR010933">
    <property type="entry name" value="NADH_DH_su2_C"/>
</dbReference>
<feature type="signal peptide" evidence="18">
    <location>
        <begin position="1"/>
        <end position="18"/>
    </location>
</feature>
<dbReference type="EC" id="7.1.1.2" evidence="3"/>
<keyword evidence="6" id="KW-0679">Respiratory chain</keyword>
<dbReference type="Pfam" id="PF06444">
    <property type="entry name" value="NADH_dehy_S2_C"/>
    <property type="match status" value="1"/>
</dbReference>
<keyword evidence="12" id="KW-0520">NAD</keyword>
<evidence type="ECO:0000256" key="6">
    <source>
        <dbReference type="ARBA" id="ARBA00022660"/>
    </source>
</evidence>
<evidence type="ECO:0000256" key="1">
    <source>
        <dbReference type="ARBA" id="ARBA00004448"/>
    </source>
</evidence>
<evidence type="ECO:0000256" key="17">
    <source>
        <dbReference type="ARBA" id="ARBA00049551"/>
    </source>
</evidence>
<dbReference type="GO" id="GO:0006120">
    <property type="term" value="P:mitochondrial electron transport, NADH to ubiquinone"/>
    <property type="evidence" value="ECO:0007669"/>
    <property type="project" value="InterPro"/>
</dbReference>
<comment type="catalytic activity">
    <reaction evidence="17">
        <text>a ubiquinone + NADH + 5 H(+)(in) = a ubiquinol + NAD(+) + 4 H(+)(out)</text>
        <dbReference type="Rhea" id="RHEA:29091"/>
        <dbReference type="Rhea" id="RHEA-COMP:9565"/>
        <dbReference type="Rhea" id="RHEA-COMP:9566"/>
        <dbReference type="ChEBI" id="CHEBI:15378"/>
        <dbReference type="ChEBI" id="CHEBI:16389"/>
        <dbReference type="ChEBI" id="CHEBI:17976"/>
        <dbReference type="ChEBI" id="CHEBI:57540"/>
        <dbReference type="ChEBI" id="CHEBI:57945"/>
        <dbReference type="EC" id="7.1.1.2"/>
    </reaction>
</comment>
<evidence type="ECO:0000256" key="10">
    <source>
        <dbReference type="ARBA" id="ARBA00022982"/>
    </source>
</evidence>
<gene>
    <name evidence="20" type="primary">ND2</name>
</gene>
<evidence type="ECO:0000256" key="2">
    <source>
        <dbReference type="ARBA" id="ARBA00007012"/>
    </source>
</evidence>
<dbReference type="PANTHER" id="PTHR46552">
    <property type="entry name" value="NADH-UBIQUINONE OXIDOREDUCTASE CHAIN 2"/>
    <property type="match status" value="1"/>
</dbReference>
<evidence type="ECO:0000256" key="12">
    <source>
        <dbReference type="ARBA" id="ARBA00023027"/>
    </source>
</evidence>
<comment type="subcellular location">
    <subcellularLocation>
        <location evidence="1">Mitochondrion inner membrane</location>
        <topology evidence="1">Multi-pass membrane protein</topology>
    </subcellularLocation>
</comment>
<evidence type="ECO:0000256" key="18">
    <source>
        <dbReference type="SAM" id="SignalP"/>
    </source>
</evidence>
<name>A0A0S3H844_AMEME</name>
<keyword evidence="18" id="KW-0732">Signal</keyword>
<feature type="domain" description="NADH dehydrogenase subunit 2 C-terminal" evidence="19">
    <location>
        <begin position="290"/>
        <end position="341"/>
    </location>
</feature>
<keyword evidence="13" id="KW-0830">Ubiquinone</keyword>
<keyword evidence="8" id="KW-0999">Mitochondrion inner membrane</keyword>
<dbReference type="InterPro" id="IPR003917">
    <property type="entry name" value="NADH_UbQ_OxRdtase_chain2"/>
</dbReference>
<keyword evidence="11" id="KW-1133">Transmembrane helix</keyword>
<dbReference type="PRINTS" id="PR01436">
    <property type="entry name" value="NADHDHGNASE2"/>
</dbReference>
<evidence type="ECO:0000256" key="5">
    <source>
        <dbReference type="ARBA" id="ARBA00022448"/>
    </source>
</evidence>
<keyword evidence="10" id="KW-0249">Electron transport</keyword>
<organism evidence="20">
    <name type="scientific">Ameiurus melas</name>
    <name type="common">Black bullhead</name>
    <name type="synonym">Silurus melas</name>
    <dbReference type="NCBI Taxonomy" id="219545"/>
    <lineage>
        <taxon>Eukaryota</taxon>
        <taxon>Metazoa</taxon>
        <taxon>Chordata</taxon>
        <taxon>Craniata</taxon>
        <taxon>Vertebrata</taxon>
        <taxon>Euteleostomi</taxon>
        <taxon>Actinopterygii</taxon>
        <taxon>Neopterygii</taxon>
        <taxon>Teleostei</taxon>
        <taxon>Ostariophysi</taxon>
        <taxon>Siluriformes</taxon>
        <taxon>Ictaluridae</taxon>
        <taxon>Ameiurus</taxon>
    </lineage>
</organism>
<reference evidence="20" key="1">
    <citation type="submission" date="2015-09" db="EMBL/GenBank/DDBJ databases">
        <authorList>
            <person name="Jackson K.R."/>
            <person name="Lunt B.L."/>
            <person name="Fisher J.N.B."/>
            <person name="Gardner A.V."/>
            <person name="Bailey M.E."/>
            <person name="Deus L.M."/>
            <person name="Earl A.S."/>
            <person name="Gibby P.D."/>
            <person name="Hartmann K.A."/>
            <person name="Liu J.E."/>
            <person name="Manci A.M."/>
            <person name="Nielsen D.A."/>
            <person name="Solomon M.B."/>
            <person name="Breakwell D.P."/>
            <person name="Burnett S.H."/>
            <person name="Grose J.H."/>
        </authorList>
    </citation>
    <scope>NUCLEOTIDE SEQUENCE</scope>
    <source>
        <tissue evidence="20">Fin ray</tissue>
    </source>
</reference>
<dbReference type="PANTHER" id="PTHR46552:SF1">
    <property type="entry name" value="NADH-UBIQUINONE OXIDOREDUCTASE CHAIN 2"/>
    <property type="match status" value="1"/>
</dbReference>
<accession>A0A0S3H844</accession>
<feature type="chain" id="PRO_5006612653" description="NADH-ubiquinone oxidoreductase chain 2" evidence="18">
    <location>
        <begin position="19"/>
        <end position="348"/>
    </location>
</feature>
<protein>
    <recommendedName>
        <fullName evidence="4">NADH-ubiquinone oxidoreductase chain 2</fullName>
        <ecNumber evidence="3">7.1.1.2</ecNumber>
    </recommendedName>
    <alternativeName>
        <fullName evidence="16">NADH dehydrogenase subunit 2</fullName>
    </alternativeName>
</protein>
<keyword evidence="5" id="KW-0813">Transport</keyword>
<sequence>MSPYVITILLWCLRLGSAFTISISRCLLACMRVVINALANLPVMAQHHHPPAVEPTTNLLPSPSRCCCNHPICQHHYRLNYGSMKHLLPIPPRRNNPNYHSLSIKSSTSPRTLTNAPCYTGLNPNHRTNYGYLMKAAPNRTNRSNGALDPRPPMNNPTNTIPFHPGRGSFNTNWMTKNVSHSSNADLGWMINVSQFKRQVTLLLLNTYMIMTSAKFLTYKLVGTTNFNTVAMCWGKDPAFTAMPALPLLPLGGLRPLTGLMPNWFILHELTMQGVPGTATMITLTALFSLYCYLRLCCAVSFSISPNSNNDSAPCRLLNTQPTARLATLMVMTLLHLPITRLAESLTN</sequence>
<geneLocation type="mitochondrion" evidence="20"/>
<keyword evidence="9" id="KW-1278">Translocase</keyword>
<evidence type="ECO:0000256" key="13">
    <source>
        <dbReference type="ARBA" id="ARBA00023075"/>
    </source>
</evidence>
<evidence type="ECO:0000256" key="11">
    <source>
        <dbReference type="ARBA" id="ARBA00022989"/>
    </source>
</evidence>
<keyword evidence="14 20" id="KW-0496">Mitochondrion</keyword>
<dbReference type="InterPro" id="IPR050175">
    <property type="entry name" value="Complex_I_Subunit_2"/>
</dbReference>
<evidence type="ECO:0000259" key="19">
    <source>
        <dbReference type="Pfam" id="PF06444"/>
    </source>
</evidence>
<evidence type="ECO:0000256" key="14">
    <source>
        <dbReference type="ARBA" id="ARBA00023128"/>
    </source>
</evidence>